<gene>
    <name evidence="1" type="ORF">DQG23_41310</name>
</gene>
<reference evidence="1 2" key="1">
    <citation type="journal article" date="2009" name="Int. J. Syst. Evol. Microbiol.">
        <title>Paenibacillus contaminans sp. nov., isolated from a contaminated laboratory plate.</title>
        <authorList>
            <person name="Chou J.H."/>
            <person name="Lee J.H."/>
            <person name="Lin M.C."/>
            <person name="Chang P.S."/>
            <person name="Arun A.B."/>
            <person name="Young C.C."/>
            <person name="Chen W.M."/>
        </authorList>
    </citation>
    <scope>NUCLEOTIDE SEQUENCE [LARGE SCALE GENOMIC DNA]</scope>
    <source>
        <strain evidence="1 2">CKOBP-6</strain>
    </source>
</reference>
<name>A0A329LJA2_9BACL</name>
<dbReference type="Proteomes" id="UP000250369">
    <property type="component" value="Unassembled WGS sequence"/>
</dbReference>
<dbReference type="AlphaFoldDB" id="A0A329LJA2"/>
<accession>A0A329LJA2</accession>
<dbReference type="RefSeq" id="WP_113036892.1">
    <property type="nucleotide sequence ID" value="NZ_QMFB01000061.1"/>
</dbReference>
<organism evidence="1 2">
    <name type="scientific">Paenibacillus contaminans</name>
    <dbReference type="NCBI Taxonomy" id="450362"/>
    <lineage>
        <taxon>Bacteria</taxon>
        <taxon>Bacillati</taxon>
        <taxon>Bacillota</taxon>
        <taxon>Bacilli</taxon>
        <taxon>Bacillales</taxon>
        <taxon>Paenibacillaceae</taxon>
        <taxon>Paenibacillus</taxon>
    </lineage>
</organism>
<evidence type="ECO:0000313" key="1">
    <source>
        <dbReference type="EMBL" id="RAV08315.1"/>
    </source>
</evidence>
<protein>
    <submittedName>
        <fullName evidence="1">Uncharacterized protein</fullName>
    </submittedName>
</protein>
<keyword evidence="2" id="KW-1185">Reference proteome</keyword>
<sequence>MHKPGLRADSRRATEQRVPGAGQCCQVNPLIASKLHGKCTVIFGQTVMEKELPVKNAGNSTEFARNERLLVNYMQFFRLFRKYLFMQQGGGHAS</sequence>
<proteinExistence type="predicted"/>
<evidence type="ECO:0000313" key="2">
    <source>
        <dbReference type="Proteomes" id="UP000250369"/>
    </source>
</evidence>
<dbReference type="EMBL" id="QMFB01000061">
    <property type="protein sequence ID" value="RAV08315.1"/>
    <property type="molecule type" value="Genomic_DNA"/>
</dbReference>
<comment type="caution">
    <text evidence="1">The sequence shown here is derived from an EMBL/GenBank/DDBJ whole genome shotgun (WGS) entry which is preliminary data.</text>
</comment>